<dbReference type="Proteomes" id="UP001056120">
    <property type="component" value="Linkage Group LG18"/>
</dbReference>
<sequence length="85" mass="9933">MTFMEFEISIMPVLSGLKQLEMDPKLFLGCSVRLKSEDLILICSYIYTKMLILTSYSYKRGNDDDFQCVRKSIKVFAPVYWRGNC</sequence>
<reference evidence="2" key="1">
    <citation type="journal article" date="2022" name="Mol. Ecol. Resour.">
        <title>The genomes of chicory, endive, great burdock and yacon provide insights into Asteraceae palaeo-polyploidization history and plant inulin production.</title>
        <authorList>
            <person name="Fan W."/>
            <person name="Wang S."/>
            <person name="Wang H."/>
            <person name="Wang A."/>
            <person name="Jiang F."/>
            <person name="Liu H."/>
            <person name="Zhao H."/>
            <person name="Xu D."/>
            <person name="Zhang Y."/>
        </authorList>
    </citation>
    <scope>NUCLEOTIDE SEQUENCE [LARGE SCALE GENOMIC DNA]</scope>
    <source>
        <strain evidence="2">cv. Yunnan</strain>
    </source>
</reference>
<comment type="caution">
    <text evidence="1">The sequence shown here is derived from an EMBL/GenBank/DDBJ whole genome shotgun (WGS) entry which is preliminary data.</text>
</comment>
<evidence type="ECO:0000313" key="2">
    <source>
        <dbReference type="Proteomes" id="UP001056120"/>
    </source>
</evidence>
<organism evidence="1 2">
    <name type="scientific">Smallanthus sonchifolius</name>
    <dbReference type="NCBI Taxonomy" id="185202"/>
    <lineage>
        <taxon>Eukaryota</taxon>
        <taxon>Viridiplantae</taxon>
        <taxon>Streptophyta</taxon>
        <taxon>Embryophyta</taxon>
        <taxon>Tracheophyta</taxon>
        <taxon>Spermatophyta</taxon>
        <taxon>Magnoliopsida</taxon>
        <taxon>eudicotyledons</taxon>
        <taxon>Gunneridae</taxon>
        <taxon>Pentapetalae</taxon>
        <taxon>asterids</taxon>
        <taxon>campanulids</taxon>
        <taxon>Asterales</taxon>
        <taxon>Asteraceae</taxon>
        <taxon>Asteroideae</taxon>
        <taxon>Heliantheae alliance</taxon>
        <taxon>Millerieae</taxon>
        <taxon>Smallanthus</taxon>
    </lineage>
</organism>
<keyword evidence="2" id="KW-1185">Reference proteome</keyword>
<gene>
    <name evidence="1" type="ORF">L1987_55507</name>
</gene>
<protein>
    <submittedName>
        <fullName evidence="1">Uncharacterized protein</fullName>
    </submittedName>
</protein>
<accession>A0ACB9EA89</accession>
<reference evidence="1 2" key="2">
    <citation type="journal article" date="2022" name="Mol. Ecol. Resour.">
        <title>The genomes of chicory, endive, great burdock and yacon provide insights into Asteraceae paleo-polyploidization history and plant inulin production.</title>
        <authorList>
            <person name="Fan W."/>
            <person name="Wang S."/>
            <person name="Wang H."/>
            <person name="Wang A."/>
            <person name="Jiang F."/>
            <person name="Liu H."/>
            <person name="Zhao H."/>
            <person name="Xu D."/>
            <person name="Zhang Y."/>
        </authorList>
    </citation>
    <scope>NUCLEOTIDE SEQUENCE [LARGE SCALE GENOMIC DNA]</scope>
    <source>
        <strain evidence="2">cv. Yunnan</strain>
        <tissue evidence="1">Leaves</tissue>
    </source>
</reference>
<name>A0ACB9EA89_9ASTR</name>
<evidence type="ECO:0000313" key="1">
    <source>
        <dbReference type="EMBL" id="KAI3755701.1"/>
    </source>
</evidence>
<dbReference type="EMBL" id="CM042035">
    <property type="protein sequence ID" value="KAI3755701.1"/>
    <property type="molecule type" value="Genomic_DNA"/>
</dbReference>
<proteinExistence type="predicted"/>